<name>A0AAN7UW46_9PEZI</name>
<reference evidence="2 3" key="1">
    <citation type="submission" date="2023-10" db="EMBL/GenBank/DDBJ databases">
        <title>Draft genome sequence of Xylaria bambusicola isolate GMP-LS, the root and basal stem rot pathogen of sugarcane in Indonesia.</title>
        <authorList>
            <person name="Selvaraj P."/>
            <person name="Muralishankar V."/>
            <person name="Muruganantham S."/>
            <person name="Sp S."/>
            <person name="Haryani S."/>
            <person name="Lau K.J.X."/>
            <person name="Naqvi N.I."/>
        </authorList>
    </citation>
    <scope>NUCLEOTIDE SEQUENCE [LARGE SCALE GENOMIC DNA]</scope>
    <source>
        <strain evidence="2">GMP-LS</strain>
    </source>
</reference>
<proteinExistence type="predicted"/>
<evidence type="ECO:0000256" key="1">
    <source>
        <dbReference type="SAM" id="MobiDB-lite"/>
    </source>
</evidence>
<accession>A0AAN7UW46</accession>
<gene>
    <name evidence="2" type="ORF">RRF57_011136</name>
</gene>
<dbReference type="Proteomes" id="UP001305414">
    <property type="component" value="Unassembled WGS sequence"/>
</dbReference>
<organism evidence="2 3">
    <name type="scientific">Xylaria bambusicola</name>
    <dbReference type="NCBI Taxonomy" id="326684"/>
    <lineage>
        <taxon>Eukaryota</taxon>
        <taxon>Fungi</taxon>
        <taxon>Dikarya</taxon>
        <taxon>Ascomycota</taxon>
        <taxon>Pezizomycotina</taxon>
        <taxon>Sordariomycetes</taxon>
        <taxon>Xylariomycetidae</taxon>
        <taxon>Xylariales</taxon>
        <taxon>Xylariaceae</taxon>
        <taxon>Xylaria</taxon>
    </lineage>
</organism>
<evidence type="ECO:0000313" key="2">
    <source>
        <dbReference type="EMBL" id="KAK5635424.1"/>
    </source>
</evidence>
<evidence type="ECO:0000313" key="3">
    <source>
        <dbReference type="Proteomes" id="UP001305414"/>
    </source>
</evidence>
<feature type="region of interest" description="Disordered" evidence="1">
    <location>
        <begin position="262"/>
        <end position="297"/>
    </location>
</feature>
<keyword evidence="3" id="KW-1185">Reference proteome</keyword>
<protein>
    <submittedName>
        <fullName evidence="2">Uncharacterized protein</fullName>
    </submittedName>
</protein>
<comment type="caution">
    <text evidence="2">The sequence shown here is derived from an EMBL/GenBank/DDBJ whole genome shotgun (WGS) entry which is preliminary data.</text>
</comment>
<feature type="compositionally biased region" description="Acidic residues" evidence="1">
    <location>
        <begin position="279"/>
        <end position="291"/>
    </location>
</feature>
<sequence length="410" mass="44825">MTEVRAKLSELASVTTSHRSNLRVPPLEGLFKFGPKLATNYKGVKEHHAPQVGETSVATCSDDASGLATEVVTTFVSIQTETDPGYGTTSVDCDTAESARTTLTFSRKPIPQQYLDRLFDIRALFTEPLLDTMSTKQRPTKGASMKLKYADHDDSIYLVIQCDKRDTKRMRKFFAQSHVKESIGDDINIHVTTGLRQLSTQELKVYKRAPGGVTSGTMVKISGTNRSTTATIGGAISVVKNGQKILYGMTAGHILHRLIDESKHQPSCPRSDPRSDSDTSYDSDESTDDDRSEVLPGLPWQPILDVGIITEHSLQSPSSSANHDWALVALHPGHSISNFIPPPDEARFMTMTFNLPISISIQSSVKVITPTSRGNKRGTLTPGTSCLLVAPGREFVETHDVVLDDGCCRH</sequence>
<dbReference type="AlphaFoldDB" id="A0AAN7UW46"/>
<dbReference type="EMBL" id="JAWHQM010000052">
    <property type="protein sequence ID" value="KAK5635424.1"/>
    <property type="molecule type" value="Genomic_DNA"/>
</dbReference>